<dbReference type="InterPro" id="IPR001810">
    <property type="entry name" value="F-box_dom"/>
</dbReference>
<feature type="transmembrane region" description="Helical" evidence="1">
    <location>
        <begin position="376"/>
        <end position="396"/>
    </location>
</feature>
<feature type="transmembrane region" description="Helical" evidence="1">
    <location>
        <begin position="511"/>
        <end position="531"/>
    </location>
</feature>
<proteinExistence type="predicted"/>
<dbReference type="EMBL" id="HBHK01016582">
    <property type="protein sequence ID" value="CAD9689852.1"/>
    <property type="molecule type" value="Transcribed_RNA"/>
</dbReference>
<dbReference type="PROSITE" id="PS50181">
    <property type="entry name" value="FBOX"/>
    <property type="match status" value="1"/>
</dbReference>
<sequence length="618" mass="69144">MMGIEEEGISFVDVTKPSAQARGGILDVPPSVLISKILIFLEARDLVNLGVVSRALKVACDDPKLWQRLLFLDFSAPRLKGVRADFQSVTDARQQDVYFLPLPIEVVPDNGRSRVHQRIYHHQSRLNDPHDGVVGITIGETGNVLFRRQSSPSSMTDEGLLEPRDRLTALHDDIMGTSLGAAFMGTSSQNLLTPSQGGNGSICAAKLAYLKKAQDFEERIMVAKVQHSISLEIEGLVKKREKIESYIRFFTFDFTTAMLALCPLVTLIFLSLQMDEKMAYKAWVIMSPIISLMCIIGVGIIAGAVLRSKQNKTDSILFGMYPNFRGFVQFWMHKILKENMLALCSGVVIYVCFFVFVMLIGIKLGQKSRMTWVQTFLPFWGIMIIFALSPLLKWGGADHDMESFKEPYIVLMGSIWIPITAFSIVLPLYLDDIIKAGIVIVLIPLWVVEAEFLVFPFVTLIQSLITRKDISDSLLVVFVMCVMFTPLAVFEVLLCFKVAGIGDPNMTYVNVFTPLFIWFALCALALINFLVQYERPPYAELSPAHPLILKKNNLGALGGFGPTVTTEGTTGTRRSLILPSRLRWSLERSDISQQPEHRRRGVRMASTNSSRIGLDFIV</sequence>
<feature type="transmembrane region" description="Helical" evidence="1">
    <location>
        <begin position="246"/>
        <end position="270"/>
    </location>
</feature>
<keyword evidence="1" id="KW-1133">Transmembrane helix</keyword>
<dbReference type="PANTHER" id="PTHR13568:SF9">
    <property type="entry name" value="TRANSMEMBRANE PROTEIN 203"/>
    <property type="match status" value="1"/>
</dbReference>
<evidence type="ECO:0000259" key="2">
    <source>
        <dbReference type="PROSITE" id="PS50181"/>
    </source>
</evidence>
<gene>
    <name evidence="3" type="ORF">QSP1433_LOCUS10390</name>
</gene>
<feature type="domain" description="F-box" evidence="2">
    <location>
        <begin position="23"/>
        <end position="69"/>
    </location>
</feature>
<feature type="transmembrane region" description="Helical" evidence="1">
    <location>
        <begin position="436"/>
        <end position="461"/>
    </location>
</feature>
<dbReference type="InterPro" id="IPR036047">
    <property type="entry name" value="F-box-like_dom_sf"/>
</dbReference>
<dbReference type="Gene3D" id="1.20.1280.50">
    <property type="match status" value="1"/>
</dbReference>
<organism evidence="3">
    <name type="scientific">Mucochytrium quahogii</name>
    <dbReference type="NCBI Taxonomy" id="96639"/>
    <lineage>
        <taxon>Eukaryota</taxon>
        <taxon>Sar</taxon>
        <taxon>Stramenopiles</taxon>
        <taxon>Bigyra</taxon>
        <taxon>Labyrinthulomycetes</taxon>
        <taxon>Thraustochytrida</taxon>
        <taxon>Thraustochytriidae</taxon>
        <taxon>Mucochytrium</taxon>
    </lineage>
</organism>
<feature type="transmembrane region" description="Helical" evidence="1">
    <location>
        <begin position="408"/>
        <end position="430"/>
    </location>
</feature>
<accession>A0A7S2WJB4</accession>
<dbReference type="PANTHER" id="PTHR13568">
    <property type="entry name" value="FAM11A, B PROTEIN"/>
    <property type="match status" value="1"/>
</dbReference>
<dbReference type="InterPro" id="IPR019396">
    <property type="entry name" value="TM_Fragile-X-F-assoc"/>
</dbReference>
<evidence type="ECO:0000256" key="1">
    <source>
        <dbReference type="SAM" id="Phobius"/>
    </source>
</evidence>
<feature type="transmembrane region" description="Helical" evidence="1">
    <location>
        <begin position="282"/>
        <end position="306"/>
    </location>
</feature>
<dbReference type="Pfam" id="PF12937">
    <property type="entry name" value="F-box-like"/>
    <property type="match status" value="1"/>
</dbReference>
<protein>
    <recommendedName>
        <fullName evidence="2">F-box domain-containing protein</fullName>
    </recommendedName>
</protein>
<keyword evidence="1" id="KW-0472">Membrane</keyword>
<dbReference type="AlphaFoldDB" id="A0A7S2WJB4"/>
<reference evidence="3" key="1">
    <citation type="submission" date="2021-01" db="EMBL/GenBank/DDBJ databases">
        <authorList>
            <person name="Corre E."/>
            <person name="Pelletier E."/>
            <person name="Niang G."/>
            <person name="Scheremetjew M."/>
            <person name="Finn R."/>
            <person name="Kale V."/>
            <person name="Holt S."/>
            <person name="Cochrane G."/>
            <person name="Meng A."/>
            <person name="Brown T."/>
            <person name="Cohen L."/>
        </authorList>
    </citation>
    <scope>NUCLEOTIDE SEQUENCE</scope>
    <source>
        <strain evidence="3">NY070348D</strain>
    </source>
</reference>
<feature type="transmembrane region" description="Helical" evidence="1">
    <location>
        <begin position="340"/>
        <end position="364"/>
    </location>
</feature>
<keyword evidence="1" id="KW-0812">Transmembrane</keyword>
<dbReference type="SUPFAM" id="SSF81383">
    <property type="entry name" value="F-box domain"/>
    <property type="match status" value="1"/>
</dbReference>
<name>A0A7S2WJB4_9STRA</name>
<evidence type="ECO:0000313" key="3">
    <source>
        <dbReference type="EMBL" id="CAD9689852.1"/>
    </source>
</evidence>
<feature type="transmembrane region" description="Helical" evidence="1">
    <location>
        <begin position="473"/>
        <end position="499"/>
    </location>
</feature>